<proteinExistence type="predicted"/>
<accession>A0A401HNH9</accession>
<dbReference type="RefSeq" id="WP_131006588.1">
    <property type="nucleotide sequence ID" value="NZ_BFAX01000001.1"/>
</dbReference>
<name>A0A401HNH9_9EURY</name>
<evidence type="ECO:0000313" key="3">
    <source>
        <dbReference type="Proteomes" id="UP000290527"/>
    </source>
</evidence>
<keyword evidence="3" id="KW-1185">Reference proteome</keyword>
<protein>
    <recommendedName>
        <fullName evidence="1">Cysteine-rich small domain-containing protein</fullName>
    </recommendedName>
</protein>
<evidence type="ECO:0000313" key="2">
    <source>
        <dbReference type="EMBL" id="GBF35789.1"/>
    </source>
</evidence>
<dbReference type="AlphaFoldDB" id="A0A401HNH9"/>
<dbReference type="EMBL" id="BFAX01000001">
    <property type="protein sequence ID" value="GBF35789.1"/>
    <property type="molecule type" value="Genomic_DNA"/>
</dbReference>
<organism evidence="2 3">
    <name type="scientific">Methanofervidicoccus abyssi</name>
    <dbReference type="NCBI Taxonomy" id="2082189"/>
    <lineage>
        <taxon>Archaea</taxon>
        <taxon>Methanobacteriati</taxon>
        <taxon>Methanobacteriota</taxon>
        <taxon>Methanomada group</taxon>
        <taxon>Methanococci</taxon>
        <taxon>Methanococcales</taxon>
        <taxon>Methanofervidicoccus</taxon>
    </lineage>
</organism>
<gene>
    <name evidence="2" type="ORF">MHHB_P0014</name>
</gene>
<sequence>MIDLAKKHFEKIVILCGANRDCKYYPCHFNNQVCLWCFCPFYPCYDERLGEFITRKDGNKIWSCIKCSWIHRPDVACEVLKEILEVTRGKNTAEALKVFENRELLMEIMKKVREKLP</sequence>
<feature type="domain" description="Cysteine-rich small" evidence="1">
    <location>
        <begin position="15"/>
        <end position="88"/>
    </location>
</feature>
<reference evidence="2 3" key="1">
    <citation type="journal article" date="2019" name="Int. J. Syst. Evol. Microbiol.">
        <title>Methanofervidicoccus abyssi gen. nov., sp. nov., a hydrogenotrophic methanogen, isolated from a hydrothermal vent chimney in the Mid-Cayman Spreading Center, the Caribbean Sea.</title>
        <authorList>
            <person name="Sakai S."/>
            <person name="Takaki Y."/>
            <person name="Miyazaki M."/>
            <person name="Ogawara M."/>
            <person name="Yanagawa K."/>
            <person name="Miyazaki J."/>
            <person name="Takai K."/>
        </authorList>
    </citation>
    <scope>NUCLEOTIDE SEQUENCE [LARGE SCALE GENOMIC DNA]</scope>
    <source>
        <strain evidence="2 3">HHB</strain>
    </source>
</reference>
<dbReference type="Proteomes" id="UP000290527">
    <property type="component" value="Unassembled WGS sequence"/>
</dbReference>
<evidence type="ECO:0000259" key="1">
    <source>
        <dbReference type="Pfam" id="PF04071"/>
    </source>
</evidence>
<dbReference type="OrthoDB" id="39225at2157"/>
<comment type="caution">
    <text evidence="2">The sequence shown here is derived from an EMBL/GenBank/DDBJ whole genome shotgun (WGS) entry which is preliminary data.</text>
</comment>
<dbReference type="Pfam" id="PF04071">
    <property type="entry name" value="zf-like"/>
    <property type="match status" value="1"/>
</dbReference>
<dbReference type="InterPro" id="IPR007212">
    <property type="entry name" value="Zf-like"/>
</dbReference>